<sequence>MAGVSLDPGALTARLWLEQPVEMPDGQGGAVVTFEAVASLWCRIEPLAARVEEVAGAETVTVTHRVWLRHRAGIASGMRFRKGLRLFVIRSLRDPDETGRLLLASVEEAGA</sequence>
<dbReference type="RefSeq" id="WP_209945084.1">
    <property type="nucleotide sequence ID" value="NZ_JAGGJU010000005.1"/>
</dbReference>
<dbReference type="InterPro" id="IPR038666">
    <property type="entry name" value="SSP1_head-tail_sf"/>
</dbReference>
<dbReference type="Pfam" id="PF05521">
    <property type="entry name" value="Phage_HCP"/>
    <property type="match status" value="1"/>
</dbReference>
<evidence type="ECO:0000313" key="1">
    <source>
        <dbReference type="EMBL" id="MBP1850910.1"/>
    </source>
</evidence>
<accession>A0ABS4DZ04</accession>
<dbReference type="Proteomes" id="UP000759443">
    <property type="component" value="Unassembled WGS sequence"/>
</dbReference>
<name>A0ABS4DZ04_9HYPH</name>
<proteinExistence type="predicted"/>
<dbReference type="EMBL" id="JAGGJU010000005">
    <property type="protein sequence ID" value="MBP1850910.1"/>
    <property type="molecule type" value="Genomic_DNA"/>
</dbReference>
<comment type="caution">
    <text evidence="1">The sequence shown here is derived from an EMBL/GenBank/DDBJ whole genome shotgun (WGS) entry which is preliminary data.</text>
</comment>
<keyword evidence="2" id="KW-1185">Reference proteome</keyword>
<organism evidence="1 2">
    <name type="scientific">Rhizobium halophytocola</name>
    <dbReference type="NCBI Taxonomy" id="735519"/>
    <lineage>
        <taxon>Bacteria</taxon>
        <taxon>Pseudomonadati</taxon>
        <taxon>Pseudomonadota</taxon>
        <taxon>Alphaproteobacteria</taxon>
        <taxon>Hyphomicrobiales</taxon>
        <taxon>Rhizobiaceae</taxon>
        <taxon>Rhizobium/Agrobacterium group</taxon>
        <taxon>Rhizobium</taxon>
    </lineage>
</organism>
<dbReference type="NCBIfam" id="TIGR01563">
    <property type="entry name" value="gp16_SPP1"/>
    <property type="match status" value="1"/>
</dbReference>
<evidence type="ECO:0000313" key="2">
    <source>
        <dbReference type="Proteomes" id="UP000759443"/>
    </source>
</evidence>
<reference evidence="1 2" key="1">
    <citation type="submission" date="2021-03" db="EMBL/GenBank/DDBJ databases">
        <title>Genomic Encyclopedia of Type Strains, Phase IV (KMG-IV): sequencing the most valuable type-strain genomes for metagenomic binning, comparative biology and taxonomic classification.</title>
        <authorList>
            <person name="Goeker M."/>
        </authorList>
    </citation>
    <scope>NUCLEOTIDE SEQUENCE [LARGE SCALE GENOMIC DNA]</scope>
    <source>
        <strain evidence="1 2">DSM 21600</strain>
    </source>
</reference>
<protein>
    <submittedName>
        <fullName evidence="1">SPP1 family predicted phage head-tail adaptor</fullName>
    </submittedName>
</protein>
<dbReference type="InterPro" id="IPR008767">
    <property type="entry name" value="Phage_SPP1_head-tail_adaptor"/>
</dbReference>
<dbReference type="Gene3D" id="2.40.10.270">
    <property type="entry name" value="Bacteriophage SPP1 head-tail adaptor protein"/>
    <property type="match status" value="1"/>
</dbReference>
<gene>
    <name evidence="1" type="ORF">J2Z17_002347</name>
</gene>